<dbReference type="EC" id="2.3.1.266" evidence="5"/>
<dbReference type="Pfam" id="PF00583">
    <property type="entry name" value="Acetyltransf_1"/>
    <property type="match status" value="1"/>
</dbReference>
<dbReference type="InterPro" id="IPR006464">
    <property type="entry name" value="AcTrfase_RimI/Ard1"/>
</dbReference>
<evidence type="ECO:0000256" key="2">
    <source>
        <dbReference type="ARBA" id="ARBA00022490"/>
    </source>
</evidence>
<dbReference type="SUPFAM" id="SSF55729">
    <property type="entry name" value="Acyl-CoA N-acyltransferases (Nat)"/>
    <property type="match status" value="1"/>
</dbReference>
<dbReference type="CDD" id="cd04301">
    <property type="entry name" value="NAT_SF"/>
    <property type="match status" value="1"/>
</dbReference>
<keyword evidence="2 5" id="KW-0963">Cytoplasm</keyword>
<protein>
    <recommendedName>
        <fullName evidence="5">[Ribosomal protein bS18]-alanine N-acetyltransferase</fullName>
        <ecNumber evidence="5">2.3.1.266</ecNumber>
    </recommendedName>
</protein>
<comment type="subcellular location">
    <subcellularLocation>
        <location evidence="5">Cytoplasm</location>
    </subcellularLocation>
</comment>
<evidence type="ECO:0000313" key="7">
    <source>
        <dbReference type="EMBL" id="MDT2537630.1"/>
    </source>
</evidence>
<name>A0AAW8ST21_9ENTE</name>
<dbReference type="PANTHER" id="PTHR43420:SF44">
    <property type="entry name" value="ACETYLTRANSFERASE YPEA"/>
    <property type="match status" value="1"/>
</dbReference>
<feature type="domain" description="N-acetyltransferase" evidence="6">
    <location>
        <begin position="1"/>
        <end position="137"/>
    </location>
</feature>
<evidence type="ECO:0000256" key="4">
    <source>
        <dbReference type="ARBA" id="ARBA00023315"/>
    </source>
</evidence>
<dbReference type="NCBIfam" id="TIGR01575">
    <property type="entry name" value="rimI"/>
    <property type="match status" value="1"/>
</dbReference>
<comment type="catalytic activity">
    <reaction evidence="5">
        <text>N-terminal L-alanyl-[ribosomal protein bS18] + acetyl-CoA = N-terminal N(alpha)-acetyl-L-alanyl-[ribosomal protein bS18] + CoA + H(+)</text>
        <dbReference type="Rhea" id="RHEA:43756"/>
        <dbReference type="Rhea" id="RHEA-COMP:10676"/>
        <dbReference type="Rhea" id="RHEA-COMP:10677"/>
        <dbReference type="ChEBI" id="CHEBI:15378"/>
        <dbReference type="ChEBI" id="CHEBI:57287"/>
        <dbReference type="ChEBI" id="CHEBI:57288"/>
        <dbReference type="ChEBI" id="CHEBI:64718"/>
        <dbReference type="ChEBI" id="CHEBI:83683"/>
        <dbReference type="EC" id="2.3.1.266"/>
    </reaction>
</comment>
<keyword evidence="4 7" id="KW-0012">Acyltransferase</keyword>
<comment type="caution">
    <text evidence="7">The sequence shown here is derived from an EMBL/GenBank/DDBJ whole genome shotgun (WGS) entry which is preliminary data.</text>
</comment>
<dbReference type="GO" id="GO:0005737">
    <property type="term" value="C:cytoplasm"/>
    <property type="evidence" value="ECO:0007669"/>
    <property type="project" value="UniProtKB-SubCell"/>
</dbReference>
<comment type="function">
    <text evidence="5">Acetylates the N-terminal alanine of ribosomal protein bS18.</text>
</comment>
<dbReference type="RefSeq" id="WP_010746054.1">
    <property type="nucleotide sequence ID" value="NZ_BAAAXM010000053.1"/>
</dbReference>
<keyword evidence="3 7" id="KW-0808">Transferase</keyword>
<accession>A0AAW8ST21</accession>
<dbReference type="PROSITE" id="PS51186">
    <property type="entry name" value="GNAT"/>
    <property type="match status" value="1"/>
</dbReference>
<keyword evidence="7" id="KW-0689">Ribosomal protein</keyword>
<dbReference type="GO" id="GO:0005840">
    <property type="term" value="C:ribosome"/>
    <property type="evidence" value="ECO:0007669"/>
    <property type="project" value="UniProtKB-KW"/>
</dbReference>
<dbReference type="Proteomes" id="UP001249240">
    <property type="component" value="Unassembled WGS sequence"/>
</dbReference>
<comment type="similarity">
    <text evidence="1 5">Belongs to the acetyltransferase family. RimI subfamily.</text>
</comment>
<dbReference type="AlphaFoldDB" id="A0AAW8ST21"/>
<dbReference type="EMBL" id="JARPXM010000004">
    <property type="protein sequence ID" value="MDT2537630.1"/>
    <property type="molecule type" value="Genomic_DNA"/>
</dbReference>
<proteinExistence type="inferred from homology"/>
<dbReference type="GO" id="GO:0008999">
    <property type="term" value="F:protein-N-terminal-alanine acetyltransferase activity"/>
    <property type="evidence" value="ECO:0007669"/>
    <property type="project" value="UniProtKB-EC"/>
</dbReference>
<evidence type="ECO:0000256" key="1">
    <source>
        <dbReference type="ARBA" id="ARBA00005395"/>
    </source>
</evidence>
<gene>
    <name evidence="7" type="primary">rimI</name>
    <name evidence="7" type="ORF">P7D78_05815</name>
</gene>
<dbReference type="InterPro" id="IPR000182">
    <property type="entry name" value="GNAT_dom"/>
</dbReference>
<dbReference type="PANTHER" id="PTHR43420">
    <property type="entry name" value="ACETYLTRANSFERASE"/>
    <property type="match status" value="1"/>
</dbReference>
<evidence type="ECO:0000256" key="3">
    <source>
        <dbReference type="ARBA" id="ARBA00022679"/>
    </source>
</evidence>
<dbReference type="Gene3D" id="3.40.630.30">
    <property type="match status" value="1"/>
</dbReference>
<keyword evidence="7" id="KW-0687">Ribonucleoprotein</keyword>
<evidence type="ECO:0000259" key="6">
    <source>
        <dbReference type="PROSITE" id="PS51186"/>
    </source>
</evidence>
<dbReference type="InterPro" id="IPR016181">
    <property type="entry name" value="Acyl_CoA_acyltransferase"/>
</dbReference>
<sequence>MEQLSTKFWEISQTAYAHGSPWTAEQFASDIKQAHSHYFTEGTEIIAFLGFHQVCDEIEITNIAVQSKGQGHGKRLLKRLIKHAKSQRIVSIFLEVRVSNQEARLFYENFGFQEMATRKNYYQHPQEDAVLMSLKVGNIDE</sequence>
<evidence type="ECO:0000313" key="8">
    <source>
        <dbReference type="Proteomes" id="UP001249240"/>
    </source>
</evidence>
<evidence type="ECO:0000256" key="5">
    <source>
        <dbReference type="RuleBase" id="RU363094"/>
    </source>
</evidence>
<reference evidence="7" key="1">
    <citation type="submission" date="2023-03" db="EMBL/GenBank/DDBJ databases">
        <authorList>
            <person name="Shen W."/>
            <person name="Cai J."/>
        </authorList>
    </citation>
    <scope>NUCLEOTIDE SEQUENCE</scope>
    <source>
        <strain evidence="7">B646-2</strain>
    </source>
</reference>
<dbReference type="InterPro" id="IPR050680">
    <property type="entry name" value="YpeA/RimI_acetyltransf"/>
</dbReference>
<organism evidence="7 8">
    <name type="scientific">Enterococcus raffinosus</name>
    <dbReference type="NCBI Taxonomy" id="71452"/>
    <lineage>
        <taxon>Bacteria</taxon>
        <taxon>Bacillati</taxon>
        <taxon>Bacillota</taxon>
        <taxon>Bacilli</taxon>
        <taxon>Lactobacillales</taxon>
        <taxon>Enterococcaceae</taxon>
        <taxon>Enterococcus</taxon>
    </lineage>
</organism>